<reference evidence="1 2" key="1">
    <citation type="journal article" date="2004" name="Nat. Biotechnol.">
        <title>The genome sequence of the anaerobic, sulfate-reducing bacterium Desulfovibrio vulgaris Hildenborough.</title>
        <authorList>
            <person name="Heidelberg J.F."/>
            <person name="Seshadri R."/>
            <person name="Haveman S.A."/>
            <person name="Hemme C.L."/>
            <person name="Paulsen I.T."/>
            <person name="Kolonay J.F."/>
            <person name="Eisen J.A."/>
            <person name="Ward N."/>
            <person name="Methe B."/>
            <person name="Brinkac L.M."/>
            <person name="Daugherty S.C."/>
            <person name="Deboy R.T."/>
            <person name="Dodson R.J."/>
            <person name="Durkin A.S."/>
            <person name="Madupu R."/>
            <person name="Nelson W.C."/>
            <person name="Sullivan S.A."/>
            <person name="Fouts D."/>
            <person name="Haft D.H."/>
            <person name="Selengut J."/>
            <person name="Peterson J.D."/>
            <person name="Davidsen T.M."/>
            <person name="Zafar N."/>
            <person name="Zhou L."/>
            <person name="Radune D."/>
            <person name="Dimitrov G."/>
            <person name="Hance M."/>
            <person name="Tran K."/>
            <person name="Khouri H."/>
            <person name="Gill J."/>
            <person name="Utterback T.R."/>
            <person name="Feldblyum T.V."/>
            <person name="Wall J.D."/>
            <person name="Voordouw G."/>
            <person name="Fraser C.M."/>
        </authorList>
    </citation>
    <scope>NUCLEOTIDE SEQUENCE [LARGE SCALE GENOMIC DNA]</scope>
    <source>
        <strain evidence="2">ATCC 29579 / DSM 644 / NCIMB 8303 / VKM B-1760 / Hildenborough</strain>
    </source>
</reference>
<evidence type="ECO:0000313" key="1">
    <source>
        <dbReference type="EMBL" id="AAS94504.1"/>
    </source>
</evidence>
<proteinExistence type="predicted"/>
<name>Q72G41_NITV2</name>
<organism evidence="1 2">
    <name type="scientific">Nitratidesulfovibrio vulgaris (strain ATCC 29579 / DSM 644 / CCUG 34227 / NCIMB 8303 / VKM B-1760 / Hildenborough)</name>
    <name type="common">Desulfovibrio vulgaris</name>
    <dbReference type="NCBI Taxonomy" id="882"/>
    <lineage>
        <taxon>Bacteria</taxon>
        <taxon>Pseudomonadati</taxon>
        <taxon>Thermodesulfobacteriota</taxon>
        <taxon>Desulfovibrionia</taxon>
        <taxon>Desulfovibrionales</taxon>
        <taxon>Desulfovibrionaceae</taxon>
        <taxon>Nitratidesulfovibrio</taxon>
    </lineage>
</organism>
<dbReference type="EnsemblBacteria" id="AAS94504">
    <property type="protein sequence ID" value="AAS94504"/>
    <property type="gene ID" value="DVU_0020"/>
</dbReference>
<dbReference type="PaxDb" id="882-DVU_0020"/>
<dbReference type="Proteomes" id="UP000002194">
    <property type="component" value="Chromosome"/>
</dbReference>
<dbReference type="STRING" id="882.DVU_0020"/>
<dbReference type="EMBL" id="AE017285">
    <property type="protein sequence ID" value="AAS94504.1"/>
    <property type="molecule type" value="Genomic_DNA"/>
</dbReference>
<sequence length="48" mass="4893">MLAVNRILYPATPREQGAVVINGMGDPGCPGESATAACPLPACVRRAP</sequence>
<evidence type="ECO:0000313" key="2">
    <source>
        <dbReference type="Proteomes" id="UP000002194"/>
    </source>
</evidence>
<accession>Q72G41</accession>
<dbReference type="AlphaFoldDB" id="Q72G41"/>
<protein>
    <submittedName>
        <fullName evidence="1">Uncharacterized protein</fullName>
    </submittedName>
</protein>
<dbReference type="HOGENOM" id="CLU_3152117_0_0_7"/>
<gene>
    <name evidence="1" type="ordered locus">DVU_0020</name>
</gene>
<keyword evidence="2" id="KW-1185">Reference proteome</keyword>
<dbReference type="KEGG" id="dvu:DVU_0020"/>